<evidence type="ECO:0000313" key="3">
    <source>
        <dbReference type="EMBL" id="SFV30258.1"/>
    </source>
</evidence>
<evidence type="ECO:0000313" key="4">
    <source>
        <dbReference type="Proteomes" id="UP000199074"/>
    </source>
</evidence>
<dbReference type="GO" id="GO:0032259">
    <property type="term" value="P:methylation"/>
    <property type="evidence" value="ECO:0007669"/>
    <property type="project" value="UniProtKB-KW"/>
</dbReference>
<dbReference type="Gene3D" id="3.40.50.150">
    <property type="entry name" value="Vaccinia Virus protein VP39"/>
    <property type="match status" value="1"/>
</dbReference>
<feature type="domain" description="Methyltransferase type 12" evidence="2">
    <location>
        <begin position="220"/>
        <end position="313"/>
    </location>
</feature>
<dbReference type="PANTHER" id="PTHR12558:SF13">
    <property type="entry name" value="CELL DIVISION CYCLE PROTEIN 27 HOMOLOG"/>
    <property type="match status" value="1"/>
</dbReference>
<keyword evidence="1" id="KW-0802">TPR repeat</keyword>
<dbReference type="CDD" id="cd02440">
    <property type="entry name" value="AdoMet_MTases"/>
    <property type="match status" value="1"/>
</dbReference>
<dbReference type="SUPFAM" id="SSF53335">
    <property type="entry name" value="S-adenosyl-L-methionine-dependent methyltransferases"/>
    <property type="match status" value="1"/>
</dbReference>
<evidence type="ECO:0000259" key="2">
    <source>
        <dbReference type="Pfam" id="PF08242"/>
    </source>
</evidence>
<keyword evidence="3" id="KW-0808">Transferase</keyword>
<dbReference type="PANTHER" id="PTHR12558">
    <property type="entry name" value="CELL DIVISION CYCLE 16,23,27"/>
    <property type="match status" value="1"/>
</dbReference>
<gene>
    <name evidence="3" type="ORF">SAMN05216456_0961</name>
</gene>
<reference evidence="3 4" key="1">
    <citation type="submission" date="2016-10" db="EMBL/GenBank/DDBJ databases">
        <authorList>
            <person name="de Groot N.N."/>
        </authorList>
    </citation>
    <scope>NUCLEOTIDE SEQUENCE [LARGE SCALE GENOMIC DNA]</scope>
    <source>
        <strain evidence="3 4">IPL20</strain>
    </source>
</reference>
<dbReference type="OrthoDB" id="465636at2"/>
<keyword evidence="4" id="KW-1185">Reference proteome</keyword>
<organism evidence="3 4">
    <name type="scientific">Devosia crocina</name>
    <dbReference type="NCBI Taxonomy" id="429728"/>
    <lineage>
        <taxon>Bacteria</taxon>
        <taxon>Pseudomonadati</taxon>
        <taxon>Pseudomonadota</taxon>
        <taxon>Alphaproteobacteria</taxon>
        <taxon>Hyphomicrobiales</taxon>
        <taxon>Devosiaceae</taxon>
        <taxon>Devosia</taxon>
    </lineage>
</organism>
<dbReference type="InterPro" id="IPR029063">
    <property type="entry name" value="SAM-dependent_MTases_sf"/>
</dbReference>
<dbReference type="SMART" id="SM00028">
    <property type="entry name" value="TPR"/>
    <property type="match status" value="3"/>
</dbReference>
<evidence type="ECO:0000256" key="1">
    <source>
        <dbReference type="PROSITE-ProRule" id="PRU00339"/>
    </source>
</evidence>
<dbReference type="GO" id="GO:0008168">
    <property type="term" value="F:methyltransferase activity"/>
    <property type="evidence" value="ECO:0007669"/>
    <property type="project" value="UniProtKB-KW"/>
</dbReference>
<dbReference type="Pfam" id="PF13432">
    <property type="entry name" value="TPR_16"/>
    <property type="match status" value="1"/>
</dbReference>
<dbReference type="InterPro" id="IPR011990">
    <property type="entry name" value="TPR-like_helical_dom_sf"/>
</dbReference>
<proteinExistence type="predicted"/>
<dbReference type="RefSeq" id="WP_092421571.1">
    <property type="nucleotide sequence ID" value="NZ_FPCK01000001.1"/>
</dbReference>
<protein>
    <submittedName>
        <fullName evidence="3">Predicted methyltransferase, contains TPR repeat</fullName>
    </submittedName>
</protein>
<feature type="repeat" description="TPR" evidence="1">
    <location>
        <begin position="124"/>
        <end position="157"/>
    </location>
</feature>
<keyword evidence="3" id="KW-0489">Methyltransferase</keyword>
<dbReference type="Proteomes" id="UP000199074">
    <property type="component" value="Unassembled WGS sequence"/>
</dbReference>
<dbReference type="SUPFAM" id="SSF48452">
    <property type="entry name" value="TPR-like"/>
    <property type="match status" value="1"/>
</dbReference>
<dbReference type="STRING" id="429728.SAMN05216456_0961"/>
<dbReference type="InterPro" id="IPR019734">
    <property type="entry name" value="TPR_rpt"/>
</dbReference>
<dbReference type="Pfam" id="PF08242">
    <property type="entry name" value="Methyltransf_12"/>
    <property type="match status" value="1"/>
</dbReference>
<sequence length="377" mass="39696">MKKPVGTLPRGLPTDPILALRARELLASAQQLQEQGKIADAARLSAQLVNVAPDLAEGHQLMGNLAMRTGATEIATVSFGRALALKPRSADLHIALAQALLAAKKPQAAAELLEKGRKLHPNNAGIFRELGQAQLDLGQPAAALKSFSRATKLSPSDLYSSHMLAALSQDGAPDTAYVAELFDSYADTFDAHLTGTLDYQVPQALAGLVAKHGPARAPTLDVGCGTGLMGAALPETHRPLDGIDIAPKMITKAGERGIYRHLAAGDALAVLQSDGNFAGPYGMIVATDVFIYIGDIARLFAALVSRLQPAGLLAFSVESHDGEGLAIRSSGRFAHAGAYVHDLAKANGLTPLEEQAHPIRLERNTPIPGTLFVFRQD</sequence>
<accession>A0A1I7N6F9</accession>
<dbReference type="InterPro" id="IPR013217">
    <property type="entry name" value="Methyltransf_12"/>
</dbReference>
<dbReference type="PROSITE" id="PS50005">
    <property type="entry name" value="TPR"/>
    <property type="match status" value="1"/>
</dbReference>
<dbReference type="Gene3D" id="1.25.40.10">
    <property type="entry name" value="Tetratricopeptide repeat domain"/>
    <property type="match status" value="1"/>
</dbReference>
<dbReference type="EMBL" id="FPCK01000001">
    <property type="protein sequence ID" value="SFV30258.1"/>
    <property type="molecule type" value="Genomic_DNA"/>
</dbReference>
<name>A0A1I7N6F9_9HYPH</name>
<dbReference type="AlphaFoldDB" id="A0A1I7N6F9"/>